<dbReference type="AlphaFoldDB" id="M0IHJ3"/>
<evidence type="ECO:0000313" key="3">
    <source>
        <dbReference type="Proteomes" id="UP000011550"/>
    </source>
</evidence>
<dbReference type="EMBL" id="AOLN01000011">
    <property type="protein sequence ID" value="ELZ95333.1"/>
    <property type="molecule type" value="Genomic_DNA"/>
</dbReference>
<keyword evidence="1" id="KW-0812">Transmembrane</keyword>
<dbReference type="STRING" id="662479.C440_09652"/>
<keyword evidence="3" id="KW-1185">Reference proteome</keyword>
<dbReference type="Proteomes" id="UP000011550">
    <property type="component" value="Unassembled WGS sequence"/>
</dbReference>
<name>M0IHJ3_9EURY</name>
<comment type="caution">
    <text evidence="2">The sequence shown here is derived from an EMBL/GenBank/DDBJ whole genome shotgun (WGS) entry which is preliminary data.</text>
</comment>
<reference evidence="2 3" key="1">
    <citation type="journal article" date="2014" name="PLoS Genet.">
        <title>Phylogenetically driven sequencing of extremely halophilic archaea reveals strategies for static and dynamic osmo-response.</title>
        <authorList>
            <person name="Becker E.A."/>
            <person name="Seitzer P.M."/>
            <person name="Tritt A."/>
            <person name="Larsen D."/>
            <person name="Krusor M."/>
            <person name="Yao A.I."/>
            <person name="Wu D."/>
            <person name="Madern D."/>
            <person name="Eisen J.A."/>
            <person name="Darling A.E."/>
            <person name="Facciotti M.T."/>
        </authorList>
    </citation>
    <scope>NUCLEOTIDE SEQUENCE [LARGE SCALE GENOMIC DNA]</scope>
    <source>
        <strain evidence="2 3">ATCC BAA-1512</strain>
    </source>
</reference>
<keyword evidence="1" id="KW-0472">Membrane</keyword>
<keyword evidence="1" id="KW-1133">Transmembrane helix</keyword>
<organism evidence="2 3">
    <name type="scientific">Haloferax mucosum ATCC BAA-1512</name>
    <dbReference type="NCBI Taxonomy" id="662479"/>
    <lineage>
        <taxon>Archaea</taxon>
        <taxon>Methanobacteriati</taxon>
        <taxon>Methanobacteriota</taxon>
        <taxon>Stenosarchaea group</taxon>
        <taxon>Halobacteria</taxon>
        <taxon>Halobacteriales</taxon>
        <taxon>Haloferacaceae</taxon>
        <taxon>Haloferax</taxon>
    </lineage>
</organism>
<proteinExistence type="predicted"/>
<dbReference type="PATRIC" id="fig|662479.7.peg.1960"/>
<feature type="transmembrane region" description="Helical" evidence="1">
    <location>
        <begin position="12"/>
        <end position="34"/>
    </location>
</feature>
<accession>M0IHJ3</accession>
<evidence type="ECO:0000313" key="2">
    <source>
        <dbReference type="EMBL" id="ELZ95333.1"/>
    </source>
</evidence>
<dbReference type="RefSeq" id="WP_008320196.1">
    <property type="nucleotide sequence ID" value="NZ_AOLN01000011.1"/>
</dbReference>
<evidence type="ECO:0000256" key="1">
    <source>
        <dbReference type="SAM" id="Phobius"/>
    </source>
</evidence>
<sequence>MGDWRKPLRDDAAAGFAVASGICLSTAIYGVITYLARPGATFGDVYALLFLAFPGFVLGLRAFGLLSSQRNG</sequence>
<gene>
    <name evidence="2" type="ORF">C440_09652</name>
</gene>
<feature type="transmembrane region" description="Helical" evidence="1">
    <location>
        <begin position="46"/>
        <end position="66"/>
    </location>
</feature>
<protein>
    <submittedName>
        <fullName evidence="2">Uncharacterized protein</fullName>
    </submittedName>
</protein>